<evidence type="ECO:0000313" key="3">
    <source>
        <dbReference type="Proteomes" id="UP000242497"/>
    </source>
</evidence>
<protein>
    <submittedName>
        <fullName evidence="2">Uncharacterized protein</fullName>
    </submittedName>
</protein>
<organism evidence="2 3">
    <name type="scientific">Tepidibacter formicigenes DSM 15518</name>
    <dbReference type="NCBI Taxonomy" id="1123349"/>
    <lineage>
        <taxon>Bacteria</taxon>
        <taxon>Bacillati</taxon>
        <taxon>Bacillota</taxon>
        <taxon>Clostridia</taxon>
        <taxon>Peptostreptococcales</taxon>
        <taxon>Peptostreptococcaceae</taxon>
        <taxon>Tepidibacter</taxon>
    </lineage>
</organism>
<dbReference type="AlphaFoldDB" id="A0A1M6UG88"/>
<name>A0A1M6UG88_9FIRM</name>
<keyword evidence="1" id="KW-0812">Transmembrane</keyword>
<evidence type="ECO:0000256" key="1">
    <source>
        <dbReference type="SAM" id="Phobius"/>
    </source>
</evidence>
<reference evidence="3" key="1">
    <citation type="submission" date="2016-11" db="EMBL/GenBank/DDBJ databases">
        <authorList>
            <person name="Varghese N."/>
            <person name="Submissions S."/>
        </authorList>
    </citation>
    <scope>NUCLEOTIDE SEQUENCE [LARGE SCALE GENOMIC DNA]</scope>
    <source>
        <strain evidence="3">DSM 15518</strain>
    </source>
</reference>
<feature type="transmembrane region" description="Helical" evidence="1">
    <location>
        <begin position="6"/>
        <end position="27"/>
    </location>
</feature>
<accession>A0A1M6UG88</accession>
<feature type="transmembrane region" description="Helical" evidence="1">
    <location>
        <begin position="72"/>
        <end position="90"/>
    </location>
</feature>
<gene>
    <name evidence="2" type="ORF">SAMN02744037_02793</name>
</gene>
<dbReference type="Proteomes" id="UP000242497">
    <property type="component" value="Unassembled WGS sequence"/>
</dbReference>
<evidence type="ECO:0000313" key="2">
    <source>
        <dbReference type="EMBL" id="SHK68197.1"/>
    </source>
</evidence>
<keyword evidence="1" id="KW-0472">Membrane</keyword>
<dbReference type="EMBL" id="FRAE01000142">
    <property type="protein sequence ID" value="SHK68197.1"/>
    <property type="molecule type" value="Genomic_DNA"/>
</dbReference>
<sequence>MLDIILSIISISSLICFVIVNIVNFINGKYNPIIFRLKTDSEFNFSTLLIYLGIALPIIHIQSIFIQSIVEITTLTIITVLINILNFKFCKKFHENLKKKNILLDTSVFNLLVLIFLSISILSLSELSLH</sequence>
<keyword evidence="1" id="KW-1133">Transmembrane helix</keyword>
<proteinExistence type="predicted"/>
<keyword evidence="3" id="KW-1185">Reference proteome</keyword>
<feature type="transmembrane region" description="Helical" evidence="1">
    <location>
        <begin position="48"/>
        <end position="66"/>
    </location>
</feature>
<feature type="transmembrane region" description="Helical" evidence="1">
    <location>
        <begin position="102"/>
        <end position="124"/>
    </location>
</feature>